<feature type="region of interest" description="Disordered" evidence="1">
    <location>
        <begin position="1"/>
        <end position="24"/>
    </location>
</feature>
<comment type="caution">
    <text evidence="2">The sequence shown here is derived from an EMBL/GenBank/DDBJ whole genome shotgun (WGS) entry which is preliminary data.</text>
</comment>
<gene>
    <name evidence="2" type="ORF">HRJ53_22560</name>
</gene>
<proteinExistence type="predicted"/>
<evidence type="ECO:0000256" key="1">
    <source>
        <dbReference type="SAM" id="MobiDB-lite"/>
    </source>
</evidence>
<evidence type="ECO:0000313" key="3">
    <source>
        <dbReference type="Proteomes" id="UP000567293"/>
    </source>
</evidence>
<feature type="non-terminal residue" evidence="2">
    <location>
        <position position="1"/>
    </location>
</feature>
<dbReference type="AlphaFoldDB" id="A0A7V8SZ62"/>
<evidence type="ECO:0000313" key="2">
    <source>
        <dbReference type="EMBL" id="MBA0087778.1"/>
    </source>
</evidence>
<name>A0A7V8SZ62_9BACT</name>
<dbReference type="EMBL" id="JACDQQ010002176">
    <property type="protein sequence ID" value="MBA0087778.1"/>
    <property type="molecule type" value="Genomic_DNA"/>
</dbReference>
<reference evidence="2" key="1">
    <citation type="submission" date="2020-06" db="EMBL/GenBank/DDBJ databases">
        <title>Legume-microbial interactions unlock mineral nutrients during tropical forest succession.</title>
        <authorList>
            <person name="Epihov D.Z."/>
        </authorList>
    </citation>
    <scope>NUCLEOTIDE SEQUENCE [LARGE SCALE GENOMIC DNA]</scope>
    <source>
        <strain evidence="2">Pan2503</strain>
    </source>
</reference>
<keyword evidence="3" id="KW-1185">Reference proteome</keyword>
<protein>
    <submittedName>
        <fullName evidence="2">Uncharacterized protein</fullName>
    </submittedName>
</protein>
<dbReference type="Proteomes" id="UP000567293">
    <property type="component" value="Unassembled WGS sequence"/>
</dbReference>
<accession>A0A7V8SZ62</accession>
<organism evidence="2 3">
    <name type="scientific">Candidatus Acidiferrum panamense</name>
    <dbReference type="NCBI Taxonomy" id="2741543"/>
    <lineage>
        <taxon>Bacteria</taxon>
        <taxon>Pseudomonadati</taxon>
        <taxon>Acidobacteriota</taxon>
        <taxon>Terriglobia</taxon>
        <taxon>Candidatus Acidiferrales</taxon>
        <taxon>Candidatus Acidiferrum</taxon>
    </lineage>
</organism>
<sequence length="98" mass="10417">RAAPHPFRQTLELAHAPDKAGASAETTNGSLVIAVPSDLQAEIEAKCLNGNFYSELPITMESTERPREMRGKLGGGGVPIHLRTVNGGIRLIALRSSV</sequence>